<reference evidence="1 2" key="1">
    <citation type="submission" date="2020-04" db="EMBL/GenBank/DDBJ databases">
        <title>Description of novel Gluconacetobacter.</title>
        <authorList>
            <person name="Sombolestani A."/>
        </authorList>
    </citation>
    <scope>NUCLEOTIDE SEQUENCE [LARGE SCALE GENOMIC DNA]</scope>
    <source>
        <strain evidence="1 2">LMG 7603</strain>
    </source>
</reference>
<gene>
    <name evidence="1" type="ORF">HLH33_09815</name>
</gene>
<dbReference type="Proteomes" id="UP000550787">
    <property type="component" value="Unassembled WGS sequence"/>
</dbReference>
<dbReference type="InterPro" id="IPR027417">
    <property type="entry name" value="P-loop_NTPase"/>
</dbReference>
<dbReference type="RefSeq" id="WP_183115831.1">
    <property type="nucleotide sequence ID" value="NZ_JABEQG010000016.1"/>
</dbReference>
<dbReference type="SUPFAM" id="SSF52540">
    <property type="entry name" value="P-loop containing nucleoside triphosphate hydrolases"/>
    <property type="match status" value="1"/>
</dbReference>
<name>A0A7W4FF43_GLUDI</name>
<sequence length="263" mass="28699">MNEKATTPPKAEAARGARAVWRIGRGRIGGSTTLGLFARWAIEAGRGVLAADGDPNNPMLSRLFPPDGPHGVKRPESAGLEASKLWLSAALAEAVTKKVSIVIDMGGGDRVGEEMAAEADVGIFLKENGIRPTFVYFTGPERDDFDHAYRIWEASAFRDGDSLLVMNAGLSRSAAKSDAPFEWLNREARFQEMEEGGVRMVTLPALTCMKYFEADNLSVFDVFDGKKRPDGTPVNLLWVHMARAWEATFKANLSGENVLGWLP</sequence>
<evidence type="ECO:0000313" key="2">
    <source>
        <dbReference type="Proteomes" id="UP000550787"/>
    </source>
</evidence>
<dbReference type="EMBL" id="JABEQG010000016">
    <property type="protein sequence ID" value="MBB2156600.1"/>
    <property type="molecule type" value="Genomic_DNA"/>
</dbReference>
<evidence type="ECO:0008006" key="3">
    <source>
        <dbReference type="Google" id="ProtNLM"/>
    </source>
</evidence>
<evidence type="ECO:0000313" key="1">
    <source>
        <dbReference type="EMBL" id="MBB2156600.1"/>
    </source>
</evidence>
<organism evidence="1 2">
    <name type="scientific">Gluconacetobacter diazotrophicus</name>
    <name type="common">Acetobacter diazotrophicus</name>
    <dbReference type="NCBI Taxonomy" id="33996"/>
    <lineage>
        <taxon>Bacteria</taxon>
        <taxon>Pseudomonadati</taxon>
        <taxon>Pseudomonadota</taxon>
        <taxon>Alphaproteobacteria</taxon>
        <taxon>Acetobacterales</taxon>
        <taxon>Acetobacteraceae</taxon>
        <taxon>Gluconacetobacter</taxon>
    </lineage>
</organism>
<accession>A0A7W4FF43</accession>
<comment type="caution">
    <text evidence="1">The sequence shown here is derived from an EMBL/GenBank/DDBJ whole genome shotgun (WGS) entry which is preliminary data.</text>
</comment>
<proteinExistence type="predicted"/>
<dbReference type="AlphaFoldDB" id="A0A7W4FF43"/>
<protein>
    <recommendedName>
        <fullName evidence="3">CobQ/CobB/MinD/ParA nucleotide binding domain-containing protein</fullName>
    </recommendedName>
</protein>